<sequence length="613" mass="69019">MGTGNPAIGDYAVIGDCRSAALISRSGSIDWLCRPRFDSPSLFAALLDPEKGGCFAVRPTAPFTTRRRYVGDTNVLETTFYTDHGVLRLTDLMPVDSEENKRRQLWAAHQILRRVECVEGEVEVEVICDPRPNYGREQCRPRDRGRLGIYYEHQGRAFILRSEMPLTISSRNGTAYLQHTLRAGECRHLSTVYTEREPSFIPPLGEEAERRIRASLDWWNAWSERGTYRGPYGSMVRRSALVLKLMTYAPSGAVVAAPTTSLPEWPGGVRNWDYRYCWLRDASLTLRALYGLGYGEEADAFIDWLMHSTRLTWPELQIIYNVYGETRLDESELDHLAGFAGSRPVRIGNNACHQLQLDIYGEVIDAVYEFVRHGGRLDAATQKLLIGFGETACRRWREPDEGIWEVRGGRKHHTYSKAMCWVALDRLLQLHRAGHLKKAPIDRFRTERDSLRAEIEQRGYNTEVDSYVSTLDGGELDASLLLLSVHGYLDPRSERAGRTREAIREKLGRNGLLYRYRVQDDGLPGEEAAFGICSFWAVADLALAGEIRQAEVLFERIIGYANDLGLFAEEIDPDSGAALGNFPQAFTHVGLVDAALLIEDAKRGGKTPKGGAR</sequence>
<dbReference type="EMBL" id="FMWD01000002">
    <property type="protein sequence ID" value="SCZ53375.1"/>
    <property type="molecule type" value="Genomic_DNA"/>
</dbReference>
<name>A0A1G5PUR1_9GAMM</name>
<dbReference type="RefSeq" id="WP_092993061.1">
    <property type="nucleotide sequence ID" value="NZ_FMWD01000002.1"/>
</dbReference>
<dbReference type="OrthoDB" id="3902805at2"/>
<dbReference type="Gene3D" id="1.50.10.10">
    <property type="match status" value="1"/>
</dbReference>
<dbReference type="STRING" id="415747.SAMN03097708_00920"/>
<reference evidence="3 4" key="1">
    <citation type="submission" date="2016-10" db="EMBL/GenBank/DDBJ databases">
        <authorList>
            <person name="de Groot N.N."/>
        </authorList>
    </citation>
    <scope>NUCLEOTIDE SEQUENCE [LARGE SCALE GENOMIC DNA]</scope>
    <source>
        <strain evidence="3 4">HLD2</strain>
    </source>
</reference>
<dbReference type="PANTHER" id="PTHR31616">
    <property type="entry name" value="TREHALASE"/>
    <property type="match status" value="1"/>
</dbReference>
<evidence type="ECO:0000259" key="2">
    <source>
        <dbReference type="Pfam" id="PF19291"/>
    </source>
</evidence>
<dbReference type="InterPro" id="IPR008928">
    <property type="entry name" value="6-hairpin_glycosidase_sf"/>
</dbReference>
<organism evidence="3 4">
    <name type="scientific">Thiohalomonas denitrificans</name>
    <dbReference type="NCBI Taxonomy" id="415747"/>
    <lineage>
        <taxon>Bacteria</taxon>
        <taxon>Pseudomonadati</taxon>
        <taxon>Pseudomonadota</taxon>
        <taxon>Gammaproteobacteria</taxon>
        <taxon>Thiohalomonadales</taxon>
        <taxon>Thiohalomonadaceae</taxon>
        <taxon>Thiohalomonas</taxon>
    </lineage>
</organism>
<dbReference type="GO" id="GO:0005993">
    <property type="term" value="P:trehalose catabolic process"/>
    <property type="evidence" value="ECO:0007669"/>
    <property type="project" value="TreeGrafter"/>
</dbReference>
<accession>A0A1G5PUR1</accession>
<evidence type="ECO:0000313" key="3">
    <source>
        <dbReference type="EMBL" id="SCZ53375.1"/>
    </source>
</evidence>
<dbReference type="Proteomes" id="UP000199648">
    <property type="component" value="Unassembled WGS sequence"/>
</dbReference>
<dbReference type="AlphaFoldDB" id="A0A1G5PUR1"/>
<dbReference type="Pfam" id="PF19291">
    <property type="entry name" value="TREH_N"/>
    <property type="match status" value="1"/>
</dbReference>
<dbReference type="InterPro" id="IPR012341">
    <property type="entry name" value="6hp_glycosidase-like_sf"/>
</dbReference>
<dbReference type="SUPFAM" id="SSF48208">
    <property type="entry name" value="Six-hairpin glycosidases"/>
    <property type="match status" value="1"/>
</dbReference>
<dbReference type="InterPro" id="IPR011613">
    <property type="entry name" value="GH15-like"/>
</dbReference>
<dbReference type="Pfam" id="PF00723">
    <property type="entry name" value="Glyco_hydro_15"/>
    <property type="match status" value="1"/>
</dbReference>
<dbReference type="GO" id="GO:0015927">
    <property type="term" value="F:trehalase activity"/>
    <property type="evidence" value="ECO:0007669"/>
    <property type="project" value="TreeGrafter"/>
</dbReference>
<keyword evidence="4" id="KW-1185">Reference proteome</keyword>
<dbReference type="InterPro" id="IPR045582">
    <property type="entry name" value="Trehalase-like_N"/>
</dbReference>
<protein>
    <submittedName>
        <fullName evidence="3">Glucoamylase (Glucan-1,4-alpha-glucosidase), GH15 family</fullName>
    </submittedName>
</protein>
<evidence type="ECO:0000313" key="4">
    <source>
        <dbReference type="Proteomes" id="UP000199648"/>
    </source>
</evidence>
<feature type="domain" description="GH15-like" evidence="1">
    <location>
        <begin position="231"/>
        <end position="595"/>
    </location>
</feature>
<proteinExistence type="predicted"/>
<evidence type="ECO:0000259" key="1">
    <source>
        <dbReference type="Pfam" id="PF00723"/>
    </source>
</evidence>
<dbReference type="PANTHER" id="PTHR31616:SF10">
    <property type="entry name" value="TREHALASE"/>
    <property type="match status" value="1"/>
</dbReference>
<feature type="domain" description="Trehalase-like N-terminal" evidence="2">
    <location>
        <begin position="2"/>
        <end position="140"/>
    </location>
</feature>
<gene>
    <name evidence="3" type="ORF">SAMN03097708_00920</name>
</gene>